<dbReference type="Proteomes" id="UP000050795">
    <property type="component" value="Unassembled WGS sequence"/>
</dbReference>
<comment type="similarity">
    <text evidence="1">Belongs to the SWI5/SAE3 family.</text>
</comment>
<dbReference type="PANTHER" id="PTHR28529">
    <property type="entry name" value="DNA REPAIR PROTEIN SWI5 HOMOLOG"/>
    <property type="match status" value="1"/>
</dbReference>
<evidence type="ECO:0000256" key="1">
    <source>
        <dbReference type="ARBA" id="ARBA00008060"/>
    </source>
</evidence>
<evidence type="ECO:0000313" key="8">
    <source>
        <dbReference type="Proteomes" id="UP000050795"/>
    </source>
</evidence>
<comment type="function">
    <text evidence="5">Component of the swi5-sfr1 complex, a complex required for double-strand break repair via homologous recombination.</text>
</comment>
<feature type="region of interest" description="Disordered" evidence="7">
    <location>
        <begin position="1"/>
        <end position="57"/>
    </location>
</feature>
<accession>A0AA85J9B5</accession>
<name>A0AA85J9B5_TRIRE</name>
<dbReference type="PANTHER" id="PTHR28529:SF2">
    <property type="entry name" value="DNA REPAIR PROTEIN SWI5 HOMOLOG"/>
    <property type="match status" value="1"/>
</dbReference>
<keyword evidence="3" id="KW-0227">DNA damage</keyword>
<evidence type="ECO:0000256" key="7">
    <source>
        <dbReference type="SAM" id="MobiDB-lite"/>
    </source>
</evidence>
<evidence type="ECO:0000256" key="6">
    <source>
        <dbReference type="ARBA" id="ARBA00030081"/>
    </source>
</evidence>
<proteinExistence type="inferred from homology"/>
<evidence type="ECO:0000313" key="9">
    <source>
        <dbReference type="WBParaSite" id="TREG1_137660.1"/>
    </source>
</evidence>
<dbReference type="GO" id="GO:0032798">
    <property type="term" value="C:Swi5-Sfr1 complex"/>
    <property type="evidence" value="ECO:0007669"/>
    <property type="project" value="TreeGrafter"/>
</dbReference>
<dbReference type="AlphaFoldDB" id="A0AA85J9B5"/>
<keyword evidence="4" id="KW-0234">DNA repair</keyword>
<evidence type="ECO:0000256" key="5">
    <source>
        <dbReference type="ARBA" id="ARBA00025380"/>
    </source>
</evidence>
<dbReference type="GO" id="GO:0034974">
    <property type="term" value="C:Swi5-Swi2 complex"/>
    <property type="evidence" value="ECO:0007669"/>
    <property type="project" value="TreeGrafter"/>
</dbReference>
<sequence length="127" mass="14833">NSQTHPKSTERRVDRPQCEHDKEQQPEKENIPSCNVGDSTDVNKHDNDDDDDDDDDREIEKCIEELLSRRQNQSCINLDIELGQWRNRLHAYNEAKDSCIILFGLLANNRGCLVRELYQEFGMDLDD</sequence>
<dbReference type="WBParaSite" id="TREG1_137660.1">
    <property type="protein sequence ID" value="TREG1_137660.1"/>
    <property type="gene ID" value="TREG1_137660"/>
</dbReference>
<keyword evidence="8" id="KW-1185">Reference proteome</keyword>
<evidence type="ECO:0000256" key="2">
    <source>
        <dbReference type="ARBA" id="ARBA00019825"/>
    </source>
</evidence>
<feature type="compositionally biased region" description="Basic and acidic residues" evidence="7">
    <location>
        <begin position="7"/>
        <end position="30"/>
    </location>
</feature>
<evidence type="ECO:0000256" key="3">
    <source>
        <dbReference type="ARBA" id="ARBA00022763"/>
    </source>
</evidence>
<reference evidence="9" key="2">
    <citation type="submission" date="2023-11" db="UniProtKB">
        <authorList>
            <consortium name="WormBaseParasite"/>
        </authorList>
    </citation>
    <scope>IDENTIFICATION</scope>
</reference>
<dbReference type="GO" id="GO:0000724">
    <property type="term" value="P:double-strand break repair via homologous recombination"/>
    <property type="evidence" value="ECO:0007669"/>
    <property type="project" value="TreeGrafter"/>
</dbReference>
<organism evidence="8 9">
    <name type="scientific">Trichobilharzia regenti</name>
    <name type="common">Nasal bird schistosome</name>
    <dbReference type="NCBI Taxonomy" id="157069"/>
    <lineage>
        <taxon>Eukaryota</taxon>
        <taxon>Metazoa</taxon>
        <taxon>Spiralia</taxon>
        <taxon>Lophotrochozoa</taxon>
        <taxon>Platyhelminthes</taxon>
        <taxon>Trematoda</taxon>
        <taxon>Digenea</taxon>
        <taxon>Strigeidida</taxon>
        <taxon>Schistosomatoidea</taxon>
        <taxon>Schistosomatidae</taxon>
        <taxon>Trichobilharzia</taxon>
    </lineage>
</organism>
<evidence type="ECO:0000256" key="4">
    <source>
        <dbReference type="ARBA" id="ARBA00023204"/>
    </source>
</evidence>
<reference evidence="8" key="1">
    <citation type="submission" date="2022-06" db="EMBL/GenBank/DDBJ databases">
        <authorList>
            <person name="Berger JAMES D."/>
            <person name="Berger JAMES D."/>
        </authorList>
    </citation>
    <scope>NUCLEOTIDE SEQUENCE [LARGE SCALE GENOMIC DNA]</scope>
</reference>
<protein>
    <recommendedName>
        <fullName evidence="2">DNA repair protein SWI5 homolog</fullName>
    </recommendedName>
    <alternativeName>
        <fullName evidence="6">Protein SAE3 homolog</fullName>
    </alternativeName>
</protein>
<dbReference type="Pfam" id="PF07061">
    <property type="entry name" value="Swi5"/>
    <property type="match status" value="1"/>
</dbReference>
<feature type="compositionally biased region" description="Acidic residues" evidence="7">
    <location>
        <begin position="48"/>
        <end position="57"/>
    </location>
</feature>
<dbReference type="InterPro" id="IPR010760">
    <property type="entry name" value="DNA-repair_Swi5"/>
</dbReference>